<comment type="subcellular location">
    <subcellularLocation>
        <location evidence="1">Cell membrane</location>
        <topology evidence="1">Multi-pass membrane protein</topology>
    </subcellularLocation>
</comment>
<evidence type="ECO:0000256" key="3">
    <source>
        <dbReference type="ARBA" id="ARBA00022692"/>
    </source>
</evidence>
<reference evidence="9" key="1">
    <citation type="submission" date="2009-10" db="EMBL/GenBank/DDBJ databases">
        <title>Diversity of trophic interactions inside an arsenic-rich microbial ecosystem.</title>
        <authorList>
            <person name="Bertin P.N."/>
            <person name="Heinrich-Salmeron A."/>
            <person name="Pelletier E."/>
            <person name="Goulhen-Chollet F."/>
            <person name="Arsene-Ploetze F."/>
            <person name="Gallien S."/>
            <person name="Calteau A."/>
            <person name="Vallenet D."/>
            <person name="Casiot C."/>
            <person name="Chane-Woon-Ming B."/>
            <person name="Giloteaux L."/>
            <person name="Barakat M."/>
            <person name="Bonnefoy V."/>
            <person name="Bruneel O."/>
            <person name="Chandler M."/>
            <person name="Cleiss J."/>
            <person name="Duran R."/>
            <person name="Elbaz-Poulichet F."/>
            <person name="Fonknechten N."/>
            <person name="Lauga B."/>
            <person name="Mornico D."/>
            <person name="Ortet P."/>
            <person name="Schaeffer C."/>
            <person name="Siguier P."/>
            <person name="Alexander Thil Smith A."/>
            <person name="Van Dorsselaer A."/>
            <person name="Weissenbach J."/>
            <person name="Medigue C."/>
            <person name="Le Paslier D."/>
        </authorList>
    </citation>
    <scope>NUCLEOTIDE SEQUENCE</scope>
</reference>
<feature type="transmembrane region" description="Helical" evidence="7">
    <location>
        <begin position="197"/>
        <end position="216"/>
    </location>
</feature>
<feature type="transmembrane region" description="Helical" evidence="7">
    <location>
        <begin position="51"/>
        <end position="72"/>
    </location>
</feature>
<evidence type="ECO:0000259" key="8">
    <source>
        <dbReference type="Pfam" id="PF00361"/>
    </source>
</evidence>
<dbReference type="EC" id="1.6.99.5" evidence="9"/>
<dbReference type="GO" id="GO:0016491">
    <property type="term" value="F:oxidoreductase activity"/>
    <property type="evidence" value="ECO:0007669"/>
    <property type="project" value="UniProtKB-KW"/>
</dbReference>
<keyword evidence="2" id="KW-1003">Cell membrane</keyword>
<feature type="transmembrane region" description="Helical" evidence="7">
    <location>
        <begin position="392"/>
        <end position="414"/>
    </location>
</feature>
<feature type="transmembrane region" description="Helical" evidence="7">
    <location>
        <begin position="299"/>
        <end position="320"/>
    </location>
</feature>
<dbReference type="Pfam" id="PF00361">
    <property type="entry name" value="Proton_antipo_M"/>
    <property type="match status" value="1"/>
</dbReference>
<dbReference type="InterPro" id="IPR052175">
    <property type="entry name" value="ComplexI-like_HydComp"/>
</dbReference>
<evidence type="ECO:0000313" key="9">
    <source>
        <dbReference type="EMBL" id="CBH75099.1"/>
    </source>
</evidence>
<dbReference type="EMBL" id="CABL01000005">
    <property type="protein sequence ID" value="CBH75099.1"/>
    <property type="molecule type" value="Genomic_DNA"/>
</dbReference>
<dbReference type="PRINTS" id="PR01437">
    <property type="entry name" value="NUOXDRDTASE4"/>
</dbReference>
<evidence type="ECO:0000256" key="7">
    <source>
        <dbReference type="SAM" id="Phobius"/>
    </source>
</evidence>
<dbReference type="PANTHER" id="PTHR42682">
    <property type="entry name" value="HYDROGENASE-4 COMPONENT F"/>
    <property type="match status" value="1"/>
</dbReference>
<gene>
    <name evidence="9" type="ORF">CARN1_0274</name>
</gene>
<keyword evidence="3 7" id="KW-0812">Transmembrane</keyword>
<feature type="domain" description="NADH:quinone oxidoreductase/Mrp antiporter transmembrane" evidence="8">
    <location>
        <begin position="109"/>
        <end position="400"/>
    </location>
</feature>
<protein>
    <submittedName>
        <fullName evidence="9">Putative NADH dehydrogenase (Quinone)</fullName>
        <ecNumber evidence="9">1.6.99.5</ecNumber>
    </submittedName>
</protein>
<proteinExistence type="predicted"/>
<feature type="transmembrane region" description="Helical" evidence="7">
    <location>
        <begin position="143"/>
        <end position="162"/>
    </location>
</feature>
<keyword evidence="4 7" id="KW-1133">Transmembrane helix</keyword>
<dbReference type="InterPro" id="IPR003918">
    <property type="entry name" value="NADH_UbQ_OxRdtase"/>
</dbReference>
<feature type="transmembrane region" description="Helical" evidence="7">
    <location>
        <begin position="435"/>
        <end position="457"/>
    </location>
</feature>
<evidence type="ECO:0000256" key="2">
    <source>
        <dbReference type="ARBA" id="ARBA00022475"/>
    </source>
</evidence>
<comment type="caution">
    <text evidence="9">The sequence shown here is derived from an EMBL/GenBank/DDBJ whole genome shotgun (WGS) entry which is preliminary data.</text>
</comment>
<feature type="transmembrane region" description="Helical" evidence="7">
    <location>
        <begin position="358"/>
        <end position="386"/>
    </location>
</feature>
<evidence type="ECO:0000256" key="4">
    <source>
        <dbReference type="ARBA" id="ARBA00022989"/>
    </source>
</evidence>
<evidence type="ECO:0000256" key="1">
    <source>
        <dbReference type="ARBA" id="ARBA00004651"/>
    </source>
</evidence>
<evidence type="ECO:0000256" key="6">
    <source>
        <dbReference type="ARBA" id="ARBA00023136"/>
    </source>
</evidence>
<feature type="transmembrane region" description="Helical" evidence="7">
    <location>
        <begin position="257"/>
        <end position="279"/>
    </location>
</feature>
<feature type="transmembrane region" description="Helical" evidence="7">
    <location>
        <begin position="26"/>
        <end position="44"/>
    </location>
</feature>
<name>E6PF63_9ZZZZ</name>
<keyword evidence="6 7" id="KW-0472">Membrane</keyword>
<feature type="transmembrane region" description="Helical" evidence="7">
    <location>
        <begin position="111"/>
        <end position="131"/>
    </location>
</feature>
<keyword evidence="5 9" id="KW-0560">Oxidoreductase</keyword>
<accession>E6PF63</accession>
<dbReference type="AlphaFoldDB" id="E6PF63"/>
<dbReference type="InterPro" id="IPR001750">
    <property type="entry name" value="ND/Mrp_TM"/>
</dbReference>
<dbReference type="GO" id="GO:0008137">
    <property type="term" value="F:NADH dehydrogenase (ubiquinone) activity"/>
    <property type="evidence" value="ECO:0007669"/>
    <property type="project" value="InterPro"/>
</dbReference>
<dbReference type="GO" id="GO:0005886">
    <property type="term" value="C:plasma membrane"/>
    <property type="evidence" value="ECO:0007669"/>
    <property type="project" value="UniProtKB-SubCell"/>
</dbReference>
<feature type="transmembrane region" description="Helical" evidence="7">
    <location>
        <begin position="228"/>
        <end position="245"/>
    </location>
</feature>
<sequence>MILALTLFPVLTFALAAIPPKRSLRLFARALFSVGITVATFVLVPQFDALSAIFACTVSTLMTLVVLFSGGLFPTPSGEHRPPWSRPSAFFLLVGAFWSSMLFAVTATTFVGLWAGITATTLATTFLVAYLGGRTALEAAWKYLMLCSFGIAVALIGAFMLARAAGDAGILTGDRFSWGVLALHGARLNTPLARTGLLLMLVGFATKAGLVPMHAWLPDAHAKAPAPVSAMLSGLLVSCAFYAIVRVQEVTLHTNAAALFEHVLRDGGALSLLLGAALMLAQRDIKRLLSYSTIEHAGIVAIALSLATPLGYFIALYHLIDHAFVKSLAFLSVGVVQNEQGTTSMGHIRGLRRRPAGIALLFAAVGLGGLPPGGLFISELLLMLALVSGAHYWLAVLAAIALLVGFAALLRFAIESAAGVPAVAVERTGPKALPIYSSFALWCVGAGALALAIFPFLPQAARLLELSRTLASGG</sequence>
<dbReference type="GO" id="GO:0042773">
    <property type="term" value="P:ATP synthesis coupled electron transport"/>
    <property type="evidence" value="ECO:0007669"/>
    <property type="project" value="InterPro"/>
</dbReference>
<dbReference type="PANTHER" id="PTHR42682:SF5">
    <property type="entry name" value="HYDROGENASE-4 COMPONENT F"/>
    <property type="match status" value="1"/>
</dbReference>
<organism evidence="9">
    <name type="scientific">mine drainage metagenome</name>
    <dbReference type="NCBI Taxonomy" id="410659"/>
    <lineage>
        <taxon>unclassified sequences</taxon>
        <taxon>metagenomes</taxon>
        <taxon>ecological metagenomes</taxon>
    </lineage>
</organism>
<feature type="transmembrane region" description="Helical" evidence="7">
    <location>
        <begin position="84"/>
        <end position="104"/>
    </location>
</feature>
<evidence type="ECO:0000256" key="5">
    <source>
        <dbReference type="ARBA" id="ARBA00023002"/>
    </source>
</evidence>